<dbReference type="EMBL" id="JAAGVY010000024">
    <property type="protein sequence ID" value="NEN24353.1"/>
    <property type="molecule type" value="Genomic_DNA"/>
</dbReference>
<sequence length="256" mass="29870">MKSRSERAIDRLNINLIDPLDKRRKSFFVPKPASGRRLVITDIHGCYQTFVKLLDAVDLKKHDQLFIIGDMIDRGPYSYLVLDKIWQLLDRGYQVFPLRGNHEQLFLNFNRENARKLFSFASRQYASHLIDSDGRLNSDVDKFFGNLPFYYETDIAFLVHAGFDTNLKNPFEAWKDMIWVRSFCYNEKRLKGKMVIHGHVPTNYESISQEIEEGAKIINLDNGCIRSRVDGYGKLLCFNLDTRELIAQKNIDLLPI</sequence>
<dbReference type="InterPro" id="IPR004843">
    <property type="entry name" value="Calcineurin-like_PHP"/>
</dbReference>
<dbReference type="InterPro" id="IPR029052">
    <property type="entry name" value="Metallo-depent_PP-like"/>
</dbReference>
<keyword evidence="3" id="KW-1185">Reference proteome</keyword>
<dbReference type="SUPFAM" id="SSF56300">
    <property type="entry name" value="Metallo-dependent phosphatases"/>
    <property type="match status" value="1"/>
</dbReference>
<dbReference type="AlphaFoldDB" id="A0A7K3WRQ4"/>
<dbReference type="InterPro" id="IPR050126">
    <property type="entry name" value="Ap4A_hydrolase"/>
</dbReference>
<reference evidence="2 3" key="1">
    <citation type="submission" date="2020-02" db="EMBL/GenBank/DDBJ databases">
        <title>Out from the shadows clarifying the taxonomy of the family Cryomorphaceae and related taxa by utilizing the GTDB taxonomic framework.</title>
        <authorList>
            <person name="Bowman J.P."/>
        </authorList>
    </citation>
    <scope>NUCLEOTIDE SEQUENCE [LARGE SCALE GENOMIC DNA]</scope>
    <source>
        <strain evidence="2 3">QSSC 1-22</strain>
    </source>
</reference>
<dbReference type="Proteomes" id="UP000486602">
    <property type="component" value="Unassembled WGS sequence"/>
</dbReference>
<dbReference type="Pfam" id="PF00149">
    <property type="entry name" value="Metallophos"/>
    <property type="match status" value="1"/>
</dbReference>
<evidence type="ECO:0000313" key="3">
    <source>
        <dbReference type="Proteomes" id="UP000486602"/>
    </source>
</evidence>
<accession>A0A7K3WRQ4</accession>
<dbReference type="PANTHER" id="PTHR42850:SF4">
    <property type="entry name" value="ZINC-DEPENDENT ENDOPOLYPHOSPHATASE"/>
    <property type="match status" value="1"/>
</dbReference>
<dbReference type="GO" id="GO:0016791">
    <property type="term" value="F:phosphatase activity"/>
    <property type="evidence" value="ECO:0007669"/>
    <property type="project" value="TreeGrafter"/>
</dbReference>
<feature type="domain" description="Calcineurin-like phosphoesterase" evidence="1">
    <location>
        <begin position="37"/>
        <end position="206"/>
    </location>
</feature>
<dbReference type="CDD" id="cd00144">
    <property type="entry name" value="MPP_PPP_family"/>
    <property type="match status" value="1"/>
</dbReference>
<comment type="caution">
    <text evidence="2">The sequence shown here is derived from an EMBL/GenBank/DDBJ whole genome shotgun (WGS) entry which is preliminary data.</text>
</comment>
<dbReference type="GO" id="GO:0008803">
    <property type="term" value="F:bis(5'-nucleosyl)-tetraphosphatase (symmetrical) activity"/>
    <property type="evidence" value="ECO:0007669"/>
    <property type="project" value="TreeGrafter"/>
</dbReference>
<dbReference type="Gene3D" id="3.60.21.10">
    <property type="match status" value="1"/>
</dbReference>
<dbReference type="GO" id="GO:0005737">
    <property type="term" value="C:cytoplasm"/>
    <property type="evidence" value="ECO:0007669"/>
    <property type="project" value="TreeGrafter"/>
</dbReference>
<name>A0A7K3WRQ4_9FLAO</name>
<protein>
    <submittedName>
        <fullName evidence="2">Serine/threonine protein phosphatase</fullName>
    </submittedName>
</protein>
<gene>
    <name evidence="2" type="ORF">G3O08_12640</name>
</gene>
<evidence type="ECO:0000313" key="2">
    <source>
        <dbReference type="EMBL" id="NEN24353.1"/>
    </source>
</evidence>
<dbReference type="GO" id="GO:0110154">
    <property type="term" value="P:RNA decapping"/>
    <property type="evidence" value="ECO:0007669"/>
    <property type="project" value="TreeGrafter"/>
</dbReference>
<dbReference type="PANTHER" id="PTHR42850">
    <property type="entry name" value="METALLOPHOSPHOESTERASE"/>
    <property type="match status" value="1"/>
</dbReference>
<organism evidence="2 3">
    <name type="scientific">Cryomorpha ignava</name>
    <dbReference type="NCBI Taxonomy" id="101383"/>
    <lineage>
        <taxon>Bacteria</taxon>
        <taxon>Pseudomonadati</taxon>
        <taxon>Bacteroidota</taxon>
        <taxon>Flavobacteriia</taxon>
        <taxon>Flavobacteriales</taxon>
        <taxon>Cryomorphaceae</taxon>
        <taxon>Cryomorpha</taxon>
    </lineage>
</organism>
<proteinExistence type="predicted"/>
<evidence type="ECO:0000259" key="1">
    <source>
        <dbReference type="Pfam" id="PF00149"/>
    </source>
</evidence>
<dbReference type="RefSeq" id="WP_163285745.1">
    <property type="nucleotide sequence ID" value="NZ_JAAGVY010000024.1"/>
</dbReference>